<feature type="chain" id="PRO_5022231994" evidence="8">
    <location>
        <begin position="21"/>
        <end position="373"/>
    </location>
</feature>
<proteinExistence type="predicted"/>
<keyword evidence="4 7" id="KW-1133">Transmembrane helix</keyword>
<dbReference type="InterPro" id="IPR022781">
    <property type="entry name" value="Flagellar_biosynth_FliO"/>
</dbReference>
<feature type="compositionally biased region" description="Basic and acidic residues" evidence="6">
    <location>
        <begin position="139"/>
        <end position="149"/>
    </location>
</feature>
<protein>
    <submittedName>
        <fullName evidence="9">Flagellar biosynthesis protein, FliO</fullName>
    </submittedName>
</protein>
<keyword evidence="5 7" id="KW-0472">Membrane</keyword>
<dbReference type="AlphaFoldDB" id="A0A518E0I9"/>
<organism evidence="9 10">
    <name type="scientific">Lignipirellula cremea</name>
    <dbReference type="NCBI Taxonomy" id="2528010"/>
    <lineage>
        <taxon>Bacteria</taxon>
        <taxon>Pseudomonadati</taxon>
        <taxon>Planctomycetota</taxon>
        <taxon>Planctomycetia</taxon>
        <taxon>Pirellulales</taxon>
        <taxon>Pirellulaceae</taxon>
        <taxon>Lignipirellula</taxon>
    </lineage>
</organism>
<evidence type="ECO:0000256" key="7">
    <source>
        <dbReference type="SAM" id="Phobius"/>
    </source>
</evidence>
<sequence length="373" mass="38421" precursor="true">MRGPSITLSFTMLAVAAALASGQTTTPGAYAAPAHGGAYSGGSYSPQPVRPDLPSTPAGQPTPGPSAPYGGAAEPTGYHTPAAGQGAEGFRSQETTSPPHGRAMQGSSLPGFEFSQQQAPPIRDTGVQPAAHYEPVAEPGHDETSHDEASPGEASPGEASPGEASPGQTSSRQTYHDASPAVPVSTGEAASQGEREPPRLQSDGGGKVSRPSIPLARKGERPDGDSVKSPSTPGGAALTVFGSLALVIGLFLGLAWFSRRAGGKSNLQLPREVVEVLGRAPLTTRQNLQVVRFGNKLLLLSVTPGGSETLTEITDPEEIDRIAGLCQQQQPDSISESFRNVLSQFGSEPAPGGWWSSLTGRRKPAGRLDQLEA</sequence>
<keyword evidence="2" id="KW-1003">Cell membrane</keyword>
<evidence type="ECO:0000256" key="1">
    <source>
        <dbReference type="ARBA" id="ARBA00004236"/>
    </source>
</evidence>
<evidence type="ECO:0000256" key="3">
    <source>
        <dbReference type="ARBA" id="ARBA00022692"/>
    </source>
</evidence>
<gene>
    <name evidence="9" type="ORF">Pla8534_54470</name>
</gene>
<dbReference type="EMBL" id="CP036433">
    <property type="protein sequence ID" value="QDU97597.1"/>
    <property type="molecule type" value="Genomic_DNA"/>
</dbReference>
<keyword evidence="9" id="KW-0282">Flagellum</keyword>
<keyword evidence="9" id="KW-0969">Cilium</keyword>
<feature type="signal peptide" evidence="8">
    <location>
        <begin position="1"/>
        <end position="20"/>
    </location>
</feature>
<keyword evidence="8" id="KW-0732">Signal</keyword>
<keyword evidence="10" id="KW-1185">Reference proteome</keyword>
<reference evidence="9 10" key="1">
    <citation type="submission" date="2019-02" db="EMBL/GenBank/DDBJ databases">
        <title>Deep-cultivation of Planctomycetes and their phenomic and genomic characterization uncovers novel biology.</title>
        <authorList>
            <person name="Wiegand S."/>
            <person name="Jogler M."/>
            <person name="Boedeker C."/>
            <person name="Pinto D."/>
            <person name="Vollmers J."/>
            <person name="Rivas-Marin E."/>
            <person name="Kohn T."/>
            <person name="Peeters S.H."/>
            <person name="Heuer A."/>
            <person name="Rast P."/>
            <person name="Oberbeckmann S."/>
            <person name="Bunk B."/>
            <person name="Jeske O."/>
            <person name="Meyerdierks A."/>
            <person name="Storesund J.E."/>
            <person name="Kallscheuer N."/>
            <person name="Luecker S."/>
            <person name="Lage O.M."/>
            <person name="Pohl T."/>
            <person name="Merkel B.J."/>
            <person name="Hornburger P."/>
            <person name="Mueller R.-W."/>
            <person name="Bruemmer F."/>
            <person name="Labrenz M."/>
            <person name="Spormann A.M."/>
            <person name="Op den Camp H."/>
            <person name="Overmann J."/>
            <person name="Amann R."/>
            <person name="Jetten M.S.M."/>
            <person name="Mascher T."/>
            <person name="Medema M.H."/>
            <person name="Devos D.P."/>
            <person name="Kaster A.-K."/>
            <person name="Ovreas L."/>
            <person name="Rohde M."/>
            <person name="Galperin M.Y."/>
            <person name="Jogler C."/>
        </authorList>
    </citation>
    <scope>NUCLEOTIDE SEQUENCE [LARGE SCALE GENOMIC DNA]</scope>
    <source>
        <strain evidence="9 10">Pla85_3_4</strain>
    </source>
</reference>
<dbReference type="GO" id="GO:0016020">
    <property type="term" value="C:membrane"/>
    <property type="evidence" value="ECO:0007669"/>
    <property type="project" value="InterPro"/>
</dbReference>
<evidence type="ECO:0000256" key="5">
    <source>
        <dbReference type="ARBA" id="ARBA00023136"/>
    </source>
</evidence>
<keyword evidence="3 7" id="KW-0812">Transmembrane</keyword>
<evidence type="ECO:0000313" key="10">
    <source>
        <dbReference type="Proteomes" id="UP000317648"/>
    </source>
</evidence>
<dbReference type="Proteomes" id="UP000317648">
    <property type="component" value="Chromosome"/>
</dbReference>
<dbReference type="GO" id="GO:0044781">
    <property type="term" value="P:bacterial-type flagellum organization"/>
    <property type="evidence" value="ECO:0007669"/>
    <property type="project" value="InterPro"/>
</dbReference>
<comment type="subcellular location">
    <subcellularLocation>
        <location evidence="1">Cell membrane</location>
    </subcellularLocation>
</comment>
<name>A0A518E0I9_9BACT</name>
<dbReference type="RefSeq" id="WP_145056362.1">
    <property type="nucleotide sequence ID" value="NZ_CP036433.1"/>
</dbReference>
<evidence type="ECO:0000256" key="2">
    <source>
        <dbReference type="ARBA" id="ARBA00022475"/>
    </source>
</evidence>
<dbReference type="OrthoDB" id="212262at2"/>
<evidence type="ECO:0000256" key="4">
    <source>
        <dbReference type="ARBA" id="ARBA00022989"/>
    </source>
</evidence>
<evidence type="ECO:0000313" key="9">
    <source>
        <dbReference type="EMBL" id="QDU97597.1"/>
    </source>
</evidence>
<feature type="region of interest" description="Disordered" evidence="6">
    <location>
        <begin position="30"/>
        <end position="231"/>
    </location>
</feature>
<evidence type="ECO:0000256" key="6">
    <source>
        <dbReference type="SAM" id="MobiDB-lite"/>
    </source>
</evidence>
<feature type="transmembrane region" description="Helical" evidence="7">
    <location>
        <begin position="236"/>
        <end position="257"/>
    </location>
</feature>
<feature type="compositionally biased region" description="Basic and acidic residues" evidence="6">
    <location>
        <begin position="217"/>
        <end position="226"/>
    </location>
</feature>
<keyword evidence="9" id="KW-0966">Cell projection</keyword>
<dbReference type="KEGG" id="lcre:Pla8534_54470"/>
<evidence type="ECO:0000256" key="8">
    <source>
        <dbReference type="SAM" id="SignalP"/>
    </source>
</evidence>
<dbReference type="Pfam" id="PF04347">
    <property type="entry name" value="FliO"/>
    <property type="match status" value="1"/>
</dbReference>
<accession>A0A518E0I9</accession>
<feature type="region of interest" description="Disordered" evidence="6">
    <location>
        <begin position="346"/>
        <end position="373"/>
    </location>
</feature>
<feature type="compositionally biased region" description="Low complexity" evidence="6">
    <location>
        <begin position="30"/>
        <end position="46"/>
    </location>
</feature>